<dbReference type="STRING" id="344612.A1C672"/>
<feature type="compositionally biased region" description="Basic and acidic residues" evidence="1">
    <location>
        <begin position="581"/>
        <end position="614"/>
    </location>
</feature>
<feature type="compositionally biased region" description="Polar residues" evidence="1">
    <location>
        <begin position="1094"/>
        <end position="1110"/>
    </location>
</feature>
<dbReference type="HOGENOM" id="CLU_002672_0_0_1"/>
<feature type="compositionally biased region" description="Basic residues" evidence="1">
    <location>
        <begin position="1117"/>
        <end position="1126"/>
    </location>
</feature>
<feature type="compositionally biased region" description="Polar residues" evidence="1">
    <location>
        <begin position="441"/>
        <end position="457"/>
    </location>
</feature>
<feature type="region of interest" description="Disordered" evidence="1">
    <location>
        <begin position="735"/>
        <end position="985"/>
    </location>
</feature>
<dbReference type="RefSeq" id="XP_001275319.1">
    <property type="nucleotide sequence ID" value="XM_001275318.1"/>
</dbReference>
<feature type="compositionally biased region" description="Basic and acidic residues" evidence="1">
    <location>
        <begin position="36"/>
        <end position="45"/>
    </location>
</feature>
<feature type="compositionally biased region" description="Basic and acidic residues" evidence="1">
    <location>
        <begin position="846"/>
        <end position="856"/>
    </location>
</feature>
<organism evidence="2 3">
    <name type="scientific">Aspergillus clavatus (strain ATCC 1007 / CBS 513.65 / DSM 816 / NCTC 3887 / NRRL 1 / QM 1276 / 107)</name>
    <dbReference type="NCBI Taxonomy" id="344612"/>
    <lineage>
        <taxon>Eukaryota</taxon>
        <taxon>Fungi</taxon>
        <taxon>Dikarya</taxon>
        <taxon>Ascomycota</taxon>
        <taxon>Pezizomycotina</taxon>
        <taxon>Eurotiomycetes</taxon>
        <taxon>Eurotiomycetidae</taxon>
        <taxon>Eurotiales</taxon>
        <taxon>Aspergillaceae</taxon>
        <taxon>Aspergillus</taxon>
        <taxon>Aspergillus subgen. Fumigati</taxon>
    </lineage>
</organism>
<feature type="compositionally biased region" description="Polar residues" evidence="1">
    <location>
        <begin position="482"/>
        <end position="506"/>
    </location>
</feature>
<sequence length="1168" mass="126635">MNRFRKSRKEKVKEESEPIEPMPTSLTSKLTKKVKRPEPEEKPELDLASVLPSTDDFRTSLLMPKLSARFSMLREQDDPDSLIGKASDDSVLFPKRASKLNIFGHHPNPLSDIDEASIDGRPSFHGGRTDSFISAGDGGDGTDEDRSHNESIMSRARRAEGNNLFGGRQKVYKIPSKQGNGSAPMGRALYEHDLNLSTFQRLRLKEKEERAAEEAQQDSLVQESEDLISSISSMKRTNSSSTASGPTAYGRTSTAATSIDEDPSFASSPSQAGTPHANEASKPAHTGVMASERGSVKSRRLYGQGLAQTTQNQQSNTLHRLESLSRQRAGTPELPVLNRSYSRSATNLRDRLQKLSLAEPTASAPRPTSPPSSATSPNPPSLENEPEEPKAQPMPGFGAPPLSPPVSENEEVGALAAALQPDDRGKATAMGLFNKPKSAFDENQFTRRQLQMHQGRSTPPLRRAPSPPGRVTPPEQPGRSRGLSNTSHRSRPDSASSHYSESQRPGNSALAPSVEASPAGPTHGTSFANPSPDISDGEGDHFDARDVAAAIDAVHPAFRSSPSSRPSSPPEEQQNPLPEVRFSDLRDLKPIAENDVAERPSKADVEEKLPEKPDSPTLGPSGLGLSGLVRAHLRRDSDRSSFHLAPLSPAFPPKPNEGEIGAKSIADGSEMSDGPSQRSSTDGEHSIDSQGTSKTPSWEEELRSKHRRQGSIETQQERAEFELELAERRRKVQEKLRGFAENESRSASPISGRHTPDYPPQAKPGNAFALLKSKNPKHPFFSRQEPKNAKLFGPASASTPSLVPDELWREEEEKMPFNLPKHANTSSPQIAVDRSIRSRMAAFGRSSHEDSRESSRSRGASPHSSMRSRRDRSGSDASGRSKSRSRFRDRDDLGTLQEDAAGSPKAFPPFDPRSVPSVPSSTRPSVEANDRSISFDRSSSAASGRYRSESRSATSSVNDRPPHLPPPSTTPSIIGVSPRPSPIAPYSANATPPLYEMSPNPSTTSHVAAGNTLPQRAPGLVSLQKRVIDKTQISEPTFVSCTSNVPTVGLPPGASLSNGMETPPIPPMNPRRRRQTTTQTILGALKGEKRESYYPTSVASDPQDEQSNFSDDNDKRPKSRHNKLRKTSSEGGSLNSRARQQAMAATPIPPAPAVPQYPPKIPMEGGMF</sequence>
<evidence type="ECO:0000313" key="3">
    <source>
        <dbReference type="Proteomes" id="UP000006701"/>
    </source>
</evidence>
<dbReference type="AlphaFoldDB" id="A1C672"/>
<feature type="compositionally biased region" description="Basic and acidic residues" evidence="1">
    <location>
        <begin position="735"/>
        <end position="744"/>
    </location>
</feature>
<dbReference type="eggNOG" id="ENOG502RJH1">
    <property type="taxonomic scope" value="Eukaryota"/>
</dbReference>
<feature type="compositionally biased region" description="Pro residues" evidence="1">
    <location>
        <begin position="1147"/>
        <end position="1161"/>
    </location>
</feature>
<feature type="compositionally biased region" description="Pro residues" evidence="1">
    <location>
        <begin position="465"/>
        <end position="476"/>
    </location>
</feature>
<feature type="region of interest" description="Disordered" evidence="1">
    <location>
        <begin position="101"/>
        <end position="164"/>
    </location>
</feature>
<feature type="compositionally biased region" description="Polar residues" evidence="1">
    <location>
        <begin position="218"/>
        <end position="257"/>
    </location>
</feature>
<accession>A1C672</accession>
<proteinExistence type="predicted"/>
<dbReference type="VEuPathDB" id="FungiDB:ACLA_069220"/>
<keyword evidence="3" id="KW-1185">Reference proteome</keyword>
<reference evidence="2 3" key="1">
    <citation type="journal article" date="2008" name="PLoS Genet.">
        <title>Genomic islands in the pathogenic filamentous fungus Aspergillus fumigatus.</title>
        <authorList>
            <person name="Fedorova N.D."/>
            <person name="Khaldi N."/>
            <person name="Joardar V.S."/>
            <person name="Maiti R."/>
            <person name="Amedeo P."/>
            <person name="Anderson M.J."/>
            <person name="Crabtree J."/>
            <person name="Silva J.C."/>
            <person name="Badger J.H."/>
            <person name="Albarraq A."/>
            <person name="Angiuoli S."/>
            <person name="Bussey H."/>
            <person name="Bowyer P."/>
            <person name="Cotty P.J."/>
            <person name="Dyer P.S."/>
            <person name="Egan A."/>
            <person name="Galens K."/>
            <person name="Fraser-Liggett C.M."/>
            <person name="Haas B.J."/>
            <person name="Inman J.M."/>
            <person name="Kent R."/>
            <person name="Lemieux S."/>
            <person name="Malavazi I."/>
            <person name="Orvis J."/>
            <person name="Roemer T."/>
            <person name="Ronning C.M."/>
            <person name="Sundaram J.P."/>
            <person name="Sutton G."/>
            <person name="Turner G."/>
            <person name="Venter J.C."/>
            <person name="White O.R."/>
            <person name="Whitty B.R."/>
            <person name="Youngman P."/>
            <person name="Wolfe K.H."/>
            <person name="Goldman G.H."/>
            <person name="Wortman J.R."/>
            <person name="Jiang B."/>
            <person name="Denning D.W."/>
            <person name="Nierman W.C."/>
        </authorList>
    </citation>
    <scope>NUCLEOTIDE SEQUENCE [LARGE SCALE GENOMIC DNA]</scope>
    <source>
        <strain evidence="3">ATCC 1007 / CBS 513.65 / DSM 816 / NCTC 3887 / NRRL 1</strain>
    </source>
</reference>
<feature type="compositionally biased region" description="Low complexity" evidence="1">
    <location>
        <begin position="935"/>
        <end position="945"/>
    </location>
</feature>
<gene>
    <name evidence="2" type="ORF">ACLA_069220</name>
</gene>
<feature type="compositionally biased region" description="Low complexity" evidence="1">
    <location>
        <begin position="360"/>
        <end position="376"/>
    </location>
</feature>
<dbReference type="Proteomes" id="UP000006701">
    <property type="component" value="Unassembled WGS sequence"/>
</dbReference>
<protein>
    <submittedName>
        <fullName evidence="2">Uncharacterized protein</fullName>
    </submittedName>
</protein>
<feature type="region of interest" description="Disordered" evidence="1">
    <location>
        <begin position="1042"/>
        <end position="1168"/>
    </location>
</feature>
<feature type="compositionally biased region" description="Polar residues" evidence="1">
    <location>
        <begin position="1129"/>
        <end position="1139"/>
    </location>
</feature>
<evidence type="ECO:0000256" key="1">
    <source>
        <dbReference type="SAM" id="MobiDB-lite"/>
    </source>
</evidence>
<feature type="compositionally biased region" description="Polar residues" evidence="1">
    <location>
        <begin position="306"/>
        <end position="318"/>
    </location>
</feature>
<dbReference type="GeneID" id="4708231"/>
<dbReference type="OMA" id="MGLFNKP"/>
<feature type="region of interest" description="Disordered" evidence="1">
    <location>
        <begin position="1"/>
        <end position="45"/>
    </location>
</feature>
<feature type="compositionally biased region" description="Low complexity" evidence="1">
    <location>
        <begin position="547"/>
        <end position="566"/>
    </location>
</feature>
<evidence type="ECO:0000313" key="2">
    <source>
        <dbReference type="EMBL" id="EAW13893.1"/>
    </source>
</evidence>
<feature type="compositionally biased region" description="Low complexity" evidence="1">
    <location>
        <begin position="912"/>
        <end position="927"/>
    </location>
</feature>
<feature type="compositionally biased region" description="Basic residues" evidence="1">
    <location>
        <begin position="1"/>
        <end position="10"/>
    </location>
</feature>
<dbReference type="OrthoDB" id="5335210at2759"/>
<name>A1C672_ASPCL</name>
<dbReference type="EMBL" id="DS027045">
    <property type="protein sequence ID" value="EAW13893.1"/>
    <property type="molecule type" value="Genomic_DNA"/>
</dbReference>
<feature type="region of interest" description="Disordered" evidence="1">
    <location>
        <begin position="206"/>
        <end position="719"/>
    </location>
</feature>
<dbReference type="KEGG" id="act:ACLA_069220"/>